<reference evidence="3" key="1">
    <citation type="submission" date="2024-06" db="EMBL/GenBank/DDBJ databases">
        <title>Kribbella sp. strain HUAS MG21 genome sequences.</title>
        <authorList>
            <person name="Mo P."/>
        </authorList>
    </citation>
    <scope>NUCLEOTIDE SEQUENCE</scope>
    <source>
        <strain evidence="3">HUAS MG21</strain>
    </source>
</reference>
<evidence type="ECO:0000259" key="2">
    <source>
        <dbReference type="Pfam" id="PF00296"/>
    </source>
</evidence>
<name>A0AAU7T6T3_9ACTN</name>
<proteinExistence type="predicted"/>
<organism evidence="3">
    <name type="scientific">Kribbella sp. HUAS MG21</name>
    <dbReference type="NCBI Taxonomy" id="3160966"/>
    <lineage>
        <taxon>Bacteria</taxon>
        <taxon>Bacillati</taxon>
        <taxon>Actinomycetota</taxon>
        <taxon>Actinomycetes</taxon>
        <taxon>Propionibacteriales</taxon>
        <taxon>Kribbellaceae</taxon>
        <taxon>Kribbella</taxon>
    </lineage>
</organism>
<dbReference type="SUPFAM" id="SSF51679">
    <property type="entry name" value="Bacterial luciferase-like"/>
    <property type="match status" value="1"/>
</dbReference>
<dbReference type="AlphaFoldDB" id="A0AAU7T6T3"/>
<dbReference type="InterPro" id="IPR011251">
    <property type="entry name" value="Luciferase-like_dom"/>
</dbReference>
<dbReference type="Pfam" id="PF00296">
    <property type="entry name" value="Bac_luciferase"/>
    <property type="match status" value="1"/>
</dbReference>
<dbReference type="Gene3D" id="3.20.20.30">
    <property type="entry name" value="Luciferase-like domain"/>
    <property type="match status" value="1"/>
</dbReference>
<keyword evidence="1" id="KW-0560">Oxidoreductase</keyword>
<feature type="domain" description="Luciferase-like" evidence="2">
    <location>
        <begin position="9"/>
        <end position="231"/>
    </location>
</feature>
<sequence>MVDFGVQVTPTPDLALHREVVAAAEEGGLTYVGVQDHPYAATQVDAMALIGDLMSRTERLRFFPDVAPLPLRPPATLANLSATLDQLSGGRFELGLGAGGYPRAITGFGGAQRTPGESLEALEEGIGLLRALWTGGADRVVADGKYYSLNTRPGPPPAHDIGIWVGSVGPRSLRLTGRLADGWAAPIPAYLPYQDLAPANAIIDEAAKAAGRDPADVLRIAQIVGTVTDRPGDSDTTHGDAPLRGTPGQWAEFIAKLVTEQPFRAFVFWPESDTLEQTIRFARDVVPEVETRLNRGPTRR</sequence>
<dbReference type="PANTHER" id="PTHR43244:SF1">
    <property type="entry name" value="5,10-METHYLENETETRAHYDROMETHANOPTERIN REDUCTASE"/>
    <property type="match status" value="1"/>
</dbReference>
<dbReference type="RefSeq" id="WP_350275400.1">
    <property type="nucleotide sequence ID" value="NZ_CP158165.1"/>
</dbReference>
<evidence type="ECO:0000313" key="3">
    <source>
        <dbReference type="EMBL" id="XBV22561.1"/>
    </source>
</evidence>
<dbReference type="EMBL" id="CP158165">
    <property type="protein sequence ID" value="XBV22561.1"/>
    <property type="molecule type" value="Genomic_DNA"/>
</dbReference>
<dbReference type="PANTHER" id="PTHR43244">
    <property type="match status" value="1"/>
</dbReference>
<dbReference type="GO" id="GO:0016705">
    <property type="term" value="F:oxidoreductase activity, acting on paired donors, with incorporation or reduction of molecular oxygen"/>
    <property type="evidence" value="ECO:0007669"/>
    <property type="project" value="InterPro"/>
</dbReference>
<dbReference type="InterPro" id="IPR050564">
    <property type="entry name" value="F420-G6PD/mer"/>
</dbReference>
<dbReference type="InterPro" id="IPR036661">
    <property type="entry name" value="Luciferase-like_sf"/>
</dbReference>
<dbReference type="CDD" id="cd01097">
    <property type="entry name" value="Tetrahydromethanopterin_reductase"/>
    <property type="match status" value="1"/>
</dbReference>
<evidence type="ECO:0000256" key="1">
    <source>
        <dbReference type="ARBA" id="ARBA00023002"/>
    </source>
</evidence>
<protein>
    <submittedName>
        <fullName evidence="3">LLM class flavin-dependent oxidoreductase</fullName>
    </submittedName>
</protein>
<gene>
    <name evidence="3" type="ORF">ABN611_28855</name>
</gene>
<accession>A0AAU7T6T3</accession>